<dbReference type="PANTHER" id="PTHR31736">
    <property type="match status" value="1"/>
</dbReference>
<dbReference type="AlphaFoldDB" id="A0A4R8TET1"/>
<keyword evidence="9" id="KW-0732">Signal</keyword>
<evidence type="ECO:0000256" key="3">
    <source>
        <dbReference type="ARBA" id="ARBA00023157"/>
    </source>
</evidence>
<dbReference type="Proteomes" id="UP000295604">
    <property type="component" value="Unassembled WGS sequence"/>
</dbReference>
<dbReference type="InterPro" id="IPR012334">
    <property type="entry name" value="Pectin_lyas_fold"/>
</dbReference>
<keyword evidence="11" id="KW-1185">Reference proteome</keyword>
<evidence type="ECO:0000256" key="9">
    <source>
        <dbReference type="SAM" id="SignalP"/>
    </source>
</evidence>
<evidence type="ECO:0000313" key="10">
    <source>
        <dbReference type="EMBL" id="TEA16688.1"/>
    </source>
</evidence>
<dbReference type="PANTHER" id="PTHR31736:SF12">
    <property type="entry name" value="EXO-POLYGALACTURONASE, PUTATIVE-RELATED"/>
    <property type="match status" value="1"/>
</dbReference>
<evidence type="ECO:0000256" key="2">
    <source>
        <dbReference type="ARBA" id="ARBA00022525"/>
    </source>
</evidence>
<keyword evidence="3" id="KW-1015">Disulfide bond</keyword>
<comment type="function">
    <text evidence="6">Specific in hydrolyzing the terminal glycosidic bond of polygalacturonic acid and oligogalacturonates.</text>
</comment>
<protein>
    <recommendedName>
        <fullName evidence="7">galacturonan 1,4-alpha-galacturonidase</fullName>
        <ecNumber evidence="7">3.2.1.67</ecNumber>
    </recommendedName>
</protein>
<comment type="caution">
    <text evidence="10">The sequence shown here is derived from an EMBL/GenBank/DDBJ whole genome shotgun (WGS) entry which is preliminary data.</text>
</comment>
<comment type="catalytic activity">
    <reaction evidence="8">
        <text>[(1-&gt;4)-alpha-D-galacturonosyl](n) + H2O = alpha-D-galacturonate + [(1-&gt;4)-alpha-D-galacturonosyl](n-1)</text>
        <dbReference type="Rhea" id="RHEA:14117"/>
        <dbReference type="Rhea" id="RHEA-COMP:14570"/>
        <dbReference type="Rhea" id="RHEA-COMP:14572"/>
        <dbReference type="ChEBI" id="CHEBI:15377"/>
        <dbReference type="ChEBI" id="CHEBI:58658"/>
        <dbReference type="ChEBI" id="CHEBI:140523"/>
        <dbReference type="EC" id="3.2.1.67"/>
    </reaction>
</comment>
<evidence type="ECO:0000256" key="1">
    <source>
        <dbReference type="ARBA" id="ARBA00004613"/>
    </source>
</evidence>
<evidence type="ECO:0000256" key="5">
    <source>
        <dbReference type="ARBA" id="ARBA00023326"/>
    </source>
</evidence>
<evidence type="ECO:0000256" key="6">
    <source>
        <dbReference type="ARBA" id="ARBA00037312"/>
    </source>
</evidence>
<evidence type="ECO:0000256" key="8">
    <source>
        <dbReference type="ARBA" id="ARBA00048766"/>
    </source>
</evidence>
<evidence type="ECO:0000256" key="7">
    <source>
        <dbReference type="ARBA" id="ARBA00038933"/>
    </source>
</evidence>
<keyword evidence="5" id="KW-0624">Polysaccharide degradation</keyword>
<dbReference type="GO" id="GO:0005576">
    <property type="term" value="C:extracellular region"/>
    <property type="evidence" value="ECO:0007669"/>
    <property type="project" value="UniProtKB-SubCell"/>
</dbReference>
<name>A0A4R8TET1_9PEZI</name>
<proteinExistence type="predicted"/>
<dbReference type="Gene3D" id="2.160.20.10">
    <property type="entry name" value="Single-stranded right-handed beta-helix, Pectin lyase-like"/>
    <property type="match status" value="1"/>
</dbReference>
<comment type="subcellular location">
    <subcellularLocation>
        <location evidence="1">Secreted</location>
    </subcellularLocation>
</comment>
<sequence length="175" mass="19786">MKIFIAAITSLLPLAIATGIQVSTVDGRPQCIVKAVGGNQSDVGNILDAFERCGKSGYIIFPEGQSYWINRKLSPRVKDLNIQWRGEWTFPDNISYWRSDSYFIEFQTHRAGLILTGDGIHIDGYGTRGIHWNGDTWYSAEAGETVEGRPMPFMLWNVSDVSAKNFHQRQPQFWA</sequence>
<feature type="signal peptide" evidence="9">
    <location>
        <begin position="1"/>
        <end position="17"/>
    </location>
</feature>
<feature type="chain" id="PRO_5020262635" description="galacturonan 1,4-alpha-galacturonidase" evidence="9">
    <location>
        <begin position="18"/>
        <end position="175"/>
    </location>
</feature>
<keyword evidence="2" id="KW-0964">Secreted</keyword>
<evidence type="ECO:0000313" key="11">
    <source>
        <dbReference type="Proteomes" id="UP000295604"/>
    </source>
</evidence>
<evidence type="ECO:0000256" key="4">
    <source>
        <dbReference type="ARBA" id="ARBA00023277"/>
    </source>
</evidence>
<dbReference type="EC" id="3.2.1.67" evidence="7"/>
<accession>A0A4R8TET1</accession>
<dbReference type="GO" id="GO:0000272">
    <property type="term" value="P:polysaccharide catabolic process"/>
    <property type="evidence" value="ECO:0007669"/>
    <property type="project" value="UniProtKB-KW"/>
</dbReference>
<reference evidence="10 11" key="1">
    <citation type="submission" date="2018-11" db="EMBL/GenBank/DDBJ databases">
        <title>Genome sequence and assembly of Colletotrichum sidae.</title>
        <authorList>
            <person name="Gan P."/>
            <person name="Shirasu K."/>
        </authorList>
    </citation>
    <scope>NUCLEOTIDE SEQUENCE [LARGE SCALE GENOMIC DNA]</scope>
    <source>
        <strain evidence="10 11">CBS 518.97</strain>
    </source>
</reference>
<dbReference type="EMBL" id="QAPF01000103">
    <property type="protein sequence ID" value="TEA16688.1"/>
    <property type="molecule type" value="Genomic_DNA"/>
</dbReference>
<dbReference type="GO" id="GO:0047911">
    <property type="term" value="F:galacturan 1,4-alpha-galacturonidase activity"/>
    <property type="evidence" value="ECO:0007669"/>
    <property type="project" value="UniProtKB-EC"/>
</dbReference>
<dbReference type="InterPro" id="IPR011050">
    <property type="entry name" value="Pectin_lyase_fold/virulence"/>
</dbReference>
<keyword evidence="4" id="KW-0119">Carbohydrate metabolism</keyword>
<dbReference type="SUPFAM" id="SSF51126">
    <property type="entry name" value="Pectin lyase-like"/>
    <property type="match status" value="1"/>
</dbReference>
<organism evidence="10 11">
    <name type="scientific">Colletotrichum sidae</name>
    <dbReference type="NCBI Taxonomy" id="1347389"/>
    <lineage>
        <taxon>Eukaryota</taxon>
        <taxon>Fungi</taxon>
        <taxon>Dikarya</taxon>
        <taxon>Ascomycota</taxon>
        <taxon>Pezizomycotina</taxon>
        <taxon>Sordariomycetes</taxon>
        <taxon>Hypocreomycetidae</taxon>
        <taxon>Glomerellales</taxon>
        <taxon>Glomerellaceae</taxon>
        <taxon>Colletotrichum</taxon>
        <taxon>Colletotrichum orbiculare species complex</taxon>
    </lineage>
</organism>
<gene>
    <name evidence="10" type="primary">rgxC-1</name>
    <name evidence="10" type="ORF">C8034_v011866</name>
</gene>